<dbReference type="InterPro" id="IPR047867">
    <property type="entry name" value="Ribosomal_uL22_bac/org-type"/>
</dbReference>
<evidence type="ECO:0000256" key="3">
    <source>
        <dbReference type="ARBA" id="ARBA00023274"/>
    </source>
</evidence>
<comment type="similarity">
    <text evidence="1 4">Belongs to the universal ribosomal protein uL22 family.</text>
</comment>
<evidence type="ECO:0000313" key="7">
    <source>
        <dbReference type="Proteomes" id="UP001515480"/>
    </source>
</evidence>
<dbReference type="PANTHER" id="PTHR13501:SF8">
    <property type="entry name" value="LARGE RIBOSOMAL SUBUNIT PROTEIN UL22M"/>
    <property type="match status" value="1"/>
</dbReference>
<dbReference type="Pfam" id="PF00237">
    <property type="entry name" value="Ribosomal_L22"/>
    <property type="match status" value="1"/>
</dbReference>
<reference evidence="6 7" key="1">
    <citation type="journal article" date="2024" name="Science">
        <title>Giant polyketide synthase enzymes in the biosynthesis of giant marine polyether toxins.</title>
        <authorList>
            <person name="Fallon T.R."/>
            <person name="Shende V.V."/>
            <person name="Wierzbicki I.H."/>
            <person name="Pendleton A.L."/>
            <person name="Watervoot N.F."/>
            <person name="Auber R.P."/>
            <person name="Gonzalez D.J."/>
            <person name="Wisecaver J.H."/>
            <person name="Moore B.S."/>
        </authorList>
    </citation>
    <scope>NUCLEOTIDE SEQUENCE [LARGE SCALE GENOMIC DNA]</scope>
    <source>
        <strain evidence="6 7">12B1</strain>
    </source>
</reference>
<keyword evidence="7" id="KW-1185">Reference proteome</keyword>
<dbReference type="Proteomes" id="UP001515480">
    <property type="component" value="Unassembled WGS sequence"/>
</dbReference>
<dbReference type="EMBL" id="JBGBPQ010000011">
    <property type="protein sequence ID" value="KAL1515800.1"/>
    <property type="molecule type" value="Genomic_DNA"/>
</dbReference>
<dbReference type="PANTHER" id="PTHR13501">
    <property type="entry name" value="CHLOROPLAST 50S RIBOSOMAL PROTEIN L22-RELATED"/>
    <property type="match status" value="1"/>
</dbReference>
<feature type="region of interest" description="Disordered" evidence="5">
    <location>
        <begin position="273"/>
        <end position="302"/>
    </location>
</feature>
<protein>
    <recommendedName>
        <fullName evidence="8">50S ribosomal protein L22, chloroplastic</fullName>
    </recommendedName>
</protein>
<dbReference type="GO" id="GO:0005762">
    <property type="term" value="C:mitochondrial large ribosomal subunit"/>
    <property type="evidence" value="ECO:0007669"/>
    <property type="project" value="TreeGrafter"/>
</dbReference>
<evidence type="ECO:0008006" key="8">
    <source>
        <dbReference type="Google" id="ProtNLM"/>
    </source>
</evidence>
<name>A0AB34JAA6_PRYPA</name>
<evidence type="ECO:0000313" key="6">
    <source>
        <dbReference type="EMBL" id="KAL1515800.1"/>
    </source>
</evidence>
<feature type="compositionally biased region" description="Basic residues" evidence="5">
    <location>
        <begin position="274"/>
        <end position="287"/>
    </location>
</feature>
<gene>
    <name evidence="6" type="ORF">AB1Y20_002416</name>
</gene>
<dbReference type="InterPro" id="IPR036394">
    <property type="entry name" value="Ribosomal_uL22_sf"/>
</dbReference>
<evidence type="ECO:0000256" key="5">
    <source>
        <dbReference type="SAM" id="MobiDB-lite"/>
    </source>
</evidence>
<dbReference type="GO" id="GO:0006412">
    <property type="term" value="P:translation"/>
    <property type="evidence" value="ECO:0007669"/>
    <property type="project" value="InterPro"/>
</dbReference>
<comment type="caution">
    <text evidence="6">The sequence shown here is derived from an EMBL/GenBank/DDBJ whole genome shotgun (WGS) entry which is preliminary data.</text>
</comment>
<keyword evidence="2 4" id="KW-0689">Ribosomal protein</keyword>
<dbReference type="Gene3D" id="3.90.470.10">
    <property type="entry name" value="Ribosomal protein L22/L17"/>
    <property type="match status" value="1"/>
</dbReference>
<dbReference type="GO" id="GO:0003735">
    <property type="term" value="F:structural constituent of ribosome"/>
    <property type="evidence" value="ECO:0007669"/>
    <property type="project" value="InterPro"/>
</dbReference>
<dbReference type="AlphaFoldDB" id="A0AB34JAA6"/>
<dbReference type="SUPFAM" id="SSF54843">
    <property type="entry name" value="Ribosomal protein L22"/>
    <property type="match status" value="1"/>
</dbReference>
<evidence type="ECO:0000256" key="2">
    <source>
        <dbReference type="ARBA" id="ARBA00022980"/>
    </source>
</evidence>
<keyword evidence="3 4" id="KW-0687">Ribonucleoprotein</keyword>
<sequence>MALASRLPSLPRLLPPSRGAPPGLSARWRGVATRAPHPLSPGLRLSCPAATFCFGFRRGAPLYRTRFGSISDVAHLHPLLGVNIAQPTVAHAPRLESERRARTRTALSHFKQLPVSPKKLRVVANLVPGLYVREAMAQLEFCSKNIAIFVKNAIENAVLNARTKGLATNQLIVDTISVGKGSHVKGIDYKSKGRAGVKKRYKAHLRVVVKEVSVEELEKTRYFSRWRKAENLLSIPWEERVKSLPRYKPIPGYDPGTRRLPHLTLPEPVLMKSLKGHKSRQHKRMRVVRGDPEQDGEASGKN</sequence>
<evidence type="ECO:0000256" key="1">
    <source>
        <dbReference type="ARBA" id="ARBA00009451"/>
    </source>
</evidence>
<proteinExistence type="inferred from homology"/>
<organism evidence="6 7">
    <name type="scientific">Prymnesium parvum</name>
    <name type="common">Toxic golden alga</name>
    <dbReference type="NCBI Taxonomy" id="97485"/>
    <lineage>
        <taxon>Eukaryota</taxon>
        <taxon>Haptista</taxon>
        <taxon>Haptophyta</taxon>
        <taxon>Prymnesiophyceae</taxon>
        <taxon>Prymnesiales</taxon>
        <taxon>Prymnesiaceae</taxon>
        <taxon>Prymnesium</taxon>
    </lineage>
</organism>
<dbReference type="InterPro" id="IPR001063">
    <property type="entry name" value="Ribosomal_uL22"/>
</dbReference>
<feature type="region of interest" description="Disordered" evidence="5">
    <location>
        <begin position="1"/>
        <end position="26"/>
    </location>
</feature>
<accession>A0AB34JAA6</accession>
<feature type="compositionally biased region" description="Basic and acidic residues" evidence="5">
    <location>
        <begin position="288"/>
        <end position="302"/>
    </location>
</feature>
<evidence type="ECO:0000256" key="4">
    <source>
        <dbReference type="RuleBase" id="RU004005"/>
    </source>
</evidence>